<evidence type="ECO:0000313" key="8">
    <source>
        <dbReference type="Proteomes" id="UP000477722"/>
    </source>
</evidence>
<feature type="transmembrane region" description="Helical" evidence="5">
    <location>
        <begin position="320"/>
        <end position="345"/>
    </location>
</feature>
<dbReference type="AlphaFoldDB" id="A0A6G4X424"/>
<name>A0A6G4X424_9ACTN</name>
<dbReference type="SUPFAM" id="SSF90123">
    <property type="entry name" value="ABC transporter transmembrane region"/>
    <property type="match status" value="1"/>
</dbReference>
<evidence type="ECO:0000256" key="4">
    <source>
        <dbReference type="ARBA" id="ARBA00023136"/>
    </source>
</evidence>
<dbReference type="GO" id="GO:0005886">
    <property type="term" value="C:plasma membrane"/>
    <property type="evidence" value="ECO:0007669"/>
    <property type="project" value="UniProtKB-SubCell"/>
</dbReference>
<comment type="caution">
    <text evidence="7">The sequence shown here is derived from an EMBL/GenBank/DDBJ whole genome shotgun (WGS) entry which is preliminary data.</text>
</comment>
<evidence type="ECO:0000259" key="6">
    <source>
        <dbReference type="Pfam" id="PF00005"/>
    </source>
</evidence>
<keyword evidence="7" id="KW-0067">ATP-binding</keyword>
<keyword evidence="4 5" id="KW-0472">Membrane</keyword>
<dbReference type="Proteomes" id="UP000477722">
    <property type="component" value="Unassembled WGS sequence"/>
</dbReference>
<dbReference type="PANTHER" id="PTHR24221:SF646">
    <property type="entry name" value="HAEMOLYSIN SECRETION ATP-BINDING PROTEIN"/>
    <property type="match status" value="1"/>
</dbReference>
<dbReference type="InterPro" id="IPR027417">
    <property type="entry name" value="P-loop_NTPase"/>
</dbReference>
<evidence type="ECO:0000256" key="1">
    <source>
        <dbReference type="ARBA" id="ARBA00004651"/>
    </source>
</evidence>
<dbReference type="RefSeq" id="WP_165301960.1">
    <property type="nucleotide sequence ID" value="NZ_JAAKZZ010000426.1"/>
</dbReference>
<keyword evidence="7" id="KW-0547">Nucleotide-binding</keyword>
<feature type="domain" description="ABC transporter" evidence="6">
    <location>
        <begin position="401"/>
        <end position="497"/>
    </location>
</feature>
<dbReference type="Gene3D" id="3.40.50.300">
    <property type="entry name" value="P-loop containing nucleotide triphosphate hydrolases"/>
    <property type="match status" value="1"/>
</dbReference>
<dbReference type="Gene3D" id="1.20.1560.10">
    <property type="entry name" value="ABC transporter type 1, transmembrane domain"/>
    <property type="match status" value="1"/>
</dbReference>
<keyword evidence="3 5" id="KW-1133">Transmembrane helix</keyword>
<keyword evidence="8" id="KW-1185">Reference proteome</keyword>
<keyword evidence="2 5" id="KW-0812">Transmembrane</keyword>
<feature type="non-terminal residue" evidence="7">
    <location>
        <position position="511"/>
    </location>
</feature>
<protein>
    <submittedName>
        <fullName evidence="7">ABC transporter ATP-binding protein</fullName>
    </submittedName>
</protein>
<evidence type="ECO:0000256" key="3">
    <source>
        <dbReference type="ARBA" id="ARBA00022989"/>
    </source>
</evidence>
<gene>
    <name evidence="7" type="ORF">G5C65_28730</name>
</gene>
<feature type="transmembrane region" description="Helical" evidence="5">
    <location>
        <begin position="292"/>
        <end position="314"/>
    </location>
</feature>
<dbReference type="InterPro" id="IPR039421">
    <property type="entry name" value="Type_1_exporter"/>
</dbReference>
<sequence>MTDTPSAPPPTPGPPPAMTLRSDPRYAEIASARLGCMAAQLPRTLARAARLGWAADRAALLRMLTAQVLVAVASAVALSATARAFTHLLREGADLAVRIQAALPALIVVATATAVRAWADNDAQSTAARLAPKVVRAADTATLAATTRAEFAAYDVPGFETGLEASDKGAAATQDLITDSQALTSALAQLAAATAVVTTLHPLLLPLLLCAVTPRGLAAVSAARIEHQAAYRTLSDERLRSVLRSYATDRKHAAEVRASTMAAFLLRQYGQVSDRIETETSRAVRQSSRVRLLGAAGSGLGLALAWAALAALAATGHVDLAIAGTAVIALRTSTAALSSLVTIAARLFRTSLYLQDWQAFLDQARRYEARRGGQPVPPDGPERIRVSEVSFTYPGADRPALDGVSLDLHRGETVALVGENGSGKTTLATLLTGLLLPTSGSIAWDGIDLARADPDSLWACVGMVPQTFTRWPMAARENITLGQPRSHDDDLIHAAARAAGADTTLASLPTG</sequence>
<dbReference type="Pfam" id="PF00005">
    <property type="entry name" value="ABC_tran"/>
    <property type="match status" value="1"/>
</dbReference>
<dbReference type="PANTHER" id="PTHR24221">
    <property type="entry name" value="ATP-BINDING CASSETTE SUB-FAMILY B"/>
    <property type="match status" value="1"/>
</dbReference>
<accession>A0A6G4X424</accession>
<dbReference type="GO" id="GO:0016887">
    <property type="term" value="F:ATP hydrolysis activity"/>
    <property type="evidence" value="ECO:0007669"/>
    <property type="project" value="InterPro"/>
</dbReference>
<dbReference type="GO" id="GO:0005524">
    <property type="term" value="F:ATP binding"/>
    <property type="evidence" value="ECO:0007669"/>
    <property type="project" value="UniProtKB-KW"/>
</dbReference>
<reference evidence="7 8" key="1">
    <citation type="submission" date="2020-02" db="EMBL/GenBank/DDBJ databases">
        <title>Whole-genome analyses of novel actinobacteria.</title>
        <authorList>
            <person name="Sahin N."/>
            <person name="Tatar D."/>
        </authorList>
    </citation>
    <scope>NUCLEOTIDE SEQUENCE [LARGE SCALE GENOMIC DNA]</scope>
    <source>
        <strain evidence="7 8">SB3404</strain>
    </source>
</reference>
<dbReference type="GO" id="GO:0034040">
    <property type="term" value="F:ATPase-coupled lipid transmembrane transporter activity"/>
    <property type="evidence" value="ECO:0007669"/>
    <property type="project" value="TreeGrafter"/>
</dbReference>
<organism evidence="7 8">
    <name type="scientific">Streptomyces boncukensis</name>
    <dbReference type="NCBI Taxonomy" id="2711219"/>
    <lineage>
        <taxon>Bacteria</taxon>
        <taxon>Bacillati</taxon>
        <taxon>Actinomycetota</taxon>
        <taxon>Actinomycetes</taxon>
        <taxon>Kitasatosporales</taxon>
        <taxon>Streptomycetaceae</taxon>
        <taxon>Streptomyces</taxon>
    </lineage>
</organism>
<proteinExistence type="predicted"/>
<evidence type="ECO:0000256" key="5">
    <source>
        <dbReference type="SAM" id="Phobius"/>
    </source>
</evidence>
<evidence type="ECO:0000313" key="7">
    <source>
        <dbReference type="EMBL" id="NGO72265.1"/>
    </source>
</evidence>
<dbReference type="EMBL" id="JAAKZZ010000426">
    <property type="protein sequence ID" value="NGO72265.1"/>
    <property type="molecule type" value="Genomic_DNA"/>
</dbReference>
<dbReference type="InterPro" id="IPR003439">
    <property type="entry name" value="ABC_transporter-like_ATP-bd"/>
</dbReference>
<dbReference type="SUPFAM" id="SSF52540">
    <property type="entry name" value="P-loop containing nucleoside triphosphate hydrolases"/>
    <property type="match status" value="1"/>
</dbReference>
<comment type="subcellular location">
    <subcellularLocation>
        <location evidence="1">Cell membrane</location>
        <topology evidence="1">Multi-pass membrane protein</topology>
    </subcellularLocation>
</comment>
<feature type="transmembrane region" description="Helical" evidence="5">
    <location>
        <begin position="59"/>
        <end position="81"/>
    </location>
</feature>
<feature type="transmembrane region" description="Helical" evidence="5">
    <location>
        <begin position="101"/>
        <end position="119"/>
    </location>
</feature>
<dbReference type="InterPro" id="IPR036640">
    <property type="entry name" value="ABC1_TM_sf"/>
</dbReference>
<evidence type="ECO:0000256" key="2">
    <source>
        <dbReference type="ARBA" id="ARBA00022692"/>
    </source>
</evidence>